<name>A0A1S4F0S2_AEDAE</name>
<keyword evidence="5" id="KW-0472">Membrane</keyword>
<keyword evidence="2" id="KW-0677">Repeat</keyword>
<dbReference type="PROSITE" id="PS00018">
    <property type="entry name" value="EF_HAND_1"/>
    <property type="match status" value="3"/>
</dbReference>
<dbReference type="PANTHER" id="PTHR10827:SF98">
    <property type="entry name" value="45 KDA CALCIUM-BINDING PROTEIN"/>
    <property type="match status" value="1"/>
</dbReference>
<organism evidence="7 8">
    <name type="scientific">Aedes aegypti</name>
    <name type="common">Yellowfever mosquito</name>
    <name type="synonym">Culex aegypti</name>
    <dbReference type="NCBI Taxonomy" id="7159"/>
    <lineage>
        <taxon>Eukaryota</taxon>
        <taxon>Metazoa</taxon>
        <taxon>Ecdysozoa</taxon>
        <taxon>Arthropoda</taxon>
        <taxon>Hexapoda</taxon>
        <taxon>Insecta</taxon>
        <taxon>Pterygota</taxon>
        <taxon>Neoptera</taxon>
        <taxon>Endopterygota</taxon>
        <taxon>Diptera</taxon>
        <taxon>Nematocera</taxon>
        <taxon>Culicoidea</taxon>
        <taxon>Culicidae</taxon>
        <taxon>Culicinae</taxon>
        <taxon>Aedini</taxon>
        <taxon>Aedes</taxon>
        <taxon>Stegomyia</taxon>
    </lineage>
</organism>
<feature type="domain" description="EF-hand" evidence="6">
    <location>
        <begin position="204"/>
        <end position="239"/>
    </location>
</feature>
<reference evidence="7" key="2">
    <citation type="journal article" date="2007" name="Science">
        <title>Genome sequence of Aedes aegypti, a major arbovirus vector.</title>
        <authorList>
            <person name="Nene V."/>
            <person name="Wortman J.R."/>
            <person name="Lawson D."/>
            <person name="Haas B."/>
            <person name="Kodira C."/>
            <person name="Tu Z.J."/>
            <person name="Loftus B."/>
            <person name="Xi Z."/>
            <person name="Megy K."/>
            <person name="Grabherr M."/>
            <person name="Ren Q."/>
            <person name="Zdobnov E.M."/>
            <person name="Lobo N.F."/>
            <person name="Campbell K.S."/>
            <person name="Brown S.E."/>
            <person name="Bonaldo M.F."/>
            <person name="Zhu J."/>
            <person name="Sinkins S.P."/>
            <person name="Hogenkamp D.G."/>
            <person name="Amedeo P."/>
            <person name="Arensburger P."/>
            <person name="Atkinson P.W."/>
            <person name="Bidwell S."/>
            <person name="Biedler J."/>
            <person name="Birney E."/>
            <person name="Bruggner R.V."/>
            <person name="Costas J."/>
            <person name="Coy M.R."/>
            <person name="Crabtree J."/>
            <person name="Crawford M."/>
            <person name="Debruyn B."/>
            <person name="Decaprio D."/>
            <person name="Eiglmeier K."/>
            <person name="Eisenstadt E."/>
            <person name="El-Dorry H."/>
            <person name="Gelbart W.M."/>
            <person name="Gomes S.L."/>
            <person name="Hammond M."/>
            <person name="Hannick L.I."/>
            <person name="Hogan J.R."/>
            <person name="Holmes M.H."/>
            <person name="Jaffe D."/>
            <person name="Johnston J.S."/>
            <person name="Kennedy R.C."/>
            <person name="Koo H."/>
            <person name="Kravitz S."/>
            <person name="Kriventseva E.V."/>
            <person name="Kulp D."/>
            <person name="Labutti K."/>
            <person name="Lee E."/>
            <person name="Li S."/>
            <person name="Lovin D.D."/>
            <person name="Mao C."/>
            <person name="Mauceli E."/>
            <person name="Menck C.F."/>
            <person name="Miller J.R."/>
            <person name="Montgomery P."/>
            <person name="Mori A."/>
            <person name="Nascimento A.L."/>
            <person name="Naveira H.F."/>
            <person name="Nusbaum C."/>
            <person name="O'leary S."/>
            <person name="Orvis J."/>
            <person name="Pertea M."/>
            <person name="Quesneville H."/>
            <person name="Reidenbach K.R."/>
            <person name="Rogers Y.H."/>
            <person name="Roth C.W."/>
            <person name="Schneider J.R."/>
            <person name="Schatz M."/>
            <person name="Shumway M."/>
            <person name="Stanke M."/>
            <person name="Stinson E.O."/>
            <person name="Tubio J.M."/>
            <person name="Vanzee J.P."/>
            <person name="Verjovski-Almeida S."/>
            <person name="Werner D."/>
            <person name="White O."/>
            <person name="Wyder S."/>
            <person name="Zeng Q."/>
            <person name="Zhao Q."/>
            <person name="Zhao Y."/>
            <person name="Hill C.A."/>
            <person name="Raikhel A.S."/>
            <person name="Soares M.B."/>
            <person name="Knudson D.L."/>
            <person name="Lee N.H."/>
            <person name="Galagan J."/>
            <person name="Salzberg S.L."/>
            <person name="Paulsen I.T."/>
            <person name="Dimopoulos G."/>
            <person name="Collins F.H."/>
            <person name="Birren B."/>
            <person name="Fraser-Liggett C.M."/>
            <person name="Severson D.W."/>
        </authorList>
    </citation>
    <scope>NUCLEOTIDE SEQUENCE [LARGE SCALE GENOMIC DNA]</scope>
    <source>
        <strain evidence="7">Liverpool</strain>
    </source>
</reference>
<gene>
    <name evidence="7" type="ORF">AaeL_AAEL002116</name>
</gene>
<dbReference type="PROSITE" id="PS50222">
    <property type="entry name" value="EF_HAND_2"/>
    <property type="match status" value="2"/>
</dbReference>
<evidence type="ECO:0000256" key="4">
    <source>
        <dbReference type="SAM" id="MobiDB-lite"/>
    </source>
</evidence>
<dbReference type="Proteomes" id="UP000682892">
    <property type="component" value="Unassembled WGS sequence"/>
</dbReference>
<proteinExistence type="predicted"/>
<feature type="region of interest" description="Disordered" evidence="4">
    <location>
        <begin position="41"/>
        <end position="65"/>
    </location>
</feature>
<dbReference type="InterPro" id="IPR002048">
    <property type="entry name" value="EF_hand_dom"/>
</dbReference>
<dbReference type="OrthoDB" id="9978834at2759"/>
<evidence type="ECO:0000259" key="6">
    <source>
        <dbReference type="PROSITE" id="PS50222"/>
    </source>
</evidence>
<evidence type="ECO:0000313" key="7">
    <source>
        <dbReference type="EMBL" id="EAT46746.1"/>
    </source>
</evidence>
<keyword evidence="5" id="KW-0812">Transmembrane</keyword>
<feature type="transmembrane region" description="Helical" evidence="5">
    <location>
        <begin position="16"/>
        <end position="37"/>
    </location>
</feature>
<evidence type="ECO:0000256" key="2">
    <source>
        <dbReference type="ARBA" id="ARBA00022737"/>
    </source>
</evidence>
<dbReference type="KEGG" id="aag:5573601"/>
<protein>
    <submittedName>
        <fullName evidence="7">AAEL002116-PA</fullName>
    </submittedName>
</protein>
<evidence type="ECO:0000256" key="1">
    <source>
        <dbReference type="ARBA" id="ARBA00022723"/>
    </source>
</evidence>
<feature type="compositionally biased region" description="Basic and acidic residues" evidence="4">
    <location>
        <begin position="47"/>
        <end position="56"/>
    </location>
</feature>
<reference evidence="7" key="1">
    <citation type="submission" date="2005-10" db="EMBL/GenBank/DDBJ databases">
        <authorList>
            <person name="Loftus B.J."/>
            <person name="Nene V.M."/>
            <person name="Hannick L.I."/>
            <person name="Bidwell S."/>
            <person name="Haas B."/>
            <person name="Amedeo P."/>
            <person name="Orvis J."/>
            <person name="Wortman J.R."/>
            <person name="White O.R."/>
            <person name="Salzberg S."/>
            <person name="Shumway M."/>
            <person name="Koo H."/>
            <person name="Zhao Y."/>
            <person name="Holmes M."/>
            <person name="Miller J."/>
            <person name="Schatz M."/>
            <person name="Pop M."/>
            <person name="Pai G."/>
            <person name="Utterback T."/>
            <person name="Rogers Y.-H."/>
            <person name="Kravitz S."/>
            <person name="Fraser C.M."/>
        </authorList>
    </citation>
    <scope>NUCLEOTIDE SEQUENCE</scope>
    <source>
        <strain evidence="7">Liverpool</strain>
    </source>
</reference>
<feature type="domain" description="EF-hand" evidence="6">
    <location>
        <begin position="73"/>
        <end position="108"/>
    </location>
</feature>
<sequence>MGLIVKILRNMRIPRWSTLLPVLFYLAFITCVLMLAFPANNSPSGSPERKRNHVDTAESDGDSNSVIYNVDEDAMQELTMAFNKADTNRDKHLNVQELAKYINFKIRDHIDNAIRQNPTTFVEIDQKPRDGLVSWDEYQIYSLREKGIAESHMKKPLFDTLDRKVKESIARDKALWMEAARTDPLSLTLDEFLSFRHPESSTVNLLNLVDDILRQFDVDGDDKLTVGEFSDVLPNGVADPSSKKIILSQTERERKEEFTKIIDKNKDGKADRGELLSYVDPRHPRYAIQEASALFALADKNADRKLTLHEIIAKSSIFVSSKMINTAESFHDEF</sequence>
<dbReference type="HOGENOM" id="CLU_044718_1_1_1"/>
<evidence type="ECO:0000256" key="5">
    <source>
        <dbReference type="SAM" id="Phobius"/>
    </source>
</evidence>
<dbReference type="EMBL" id="CH477234">
    <property type="protein sequence ID" value="EAT46746.1"/>
    <property type="molecule type" value="Genomic_DNA"/>
</dbReference>
<dbReference type="SMART" id="SM00054">
    <property type="entry name" value="EFh"/>
    <property type="match status" value="3"/>
</dbReference>
<dbReference type="GO" id="GO:0017156">
    <property type="term" value="P:calcium-ion regulated exocytosis"/>
    <property type="evidence" value="ECO:0007669"/>
    <property type="project" value="TreeGrafter"/>
</dbReference>
<dbReference type="InterPro" id="IPR018247">
    <property type="entry name" value="EF_Hand_1_Ca_BS"/>
</dbReference>
<keyword evidence="5" id="KW-1133">Transmembrane helix</keyword>
<dbReference type="AlphaFoldDB" id="A0A1S4F0S2"/>
<dbReference type="GO" id="GO:0005509">
    <property type="term" value="F:calcium ion binding"/>
    <property type="evidence" value="ECO:0007669"/>
    <property type="project" value="InterPro"/>
</dbReference>
<dbReference type="InterPro" id="IPR011992">
    <property type="entry name" value="EF-hand-dom_pair"/>
</dbReference>
<reference evidence="7" key="3">
    <citation type="submission" date="2012-09" db="EMBL/GenBank/DDBJ databases">
        <authorList>
            <consortium name="VectorBase"/>
        </authorList>
    </citation>
    <scope>NUCLEOTIDE SEQUENCE</scope>
    <source>
        <strain evidence="7">Liverpool</strain>
    </source>
</reference>
<dbReference type="Gene3D" id="1.10.238.10">
    <property type="entry name" value="EF-hand"/>
    <property type="match status" value="2"/>
</dbReference>
<dbReference type="PANTHER" id="PTHR10827">
    <property type="entry name" value="RETICULOCALBIN"/>
    <property type="match status" value="1"/>
</dbReference>
<dbReference type="GO" id="GO:0005783">
    <property type="term" value="C:endoplasmic reticulum"/>
    <property type="evidence" value="ECO:0007669"/>
    <property type="project" value="TreeGrafter"/>
</dbReference>
<accession>A0A1S4F0S2</accession>
<dbReference type="CTD" id="42303"/>
<keyword evidence="3" id="KW-0106">Calcium</keyword>
<evidence type="ECO:0000256" key="3">
    <source>
        <dbReference type="ARBA" id="ARBA00022837"/>
    </source>
</evidence>
<evidence type="ECO:0000313" key="8">
    <source>
        <dbReference type="Proteomes" id="UP000682892"/>
    </source>
</evidence>
<dbReference type="OMA" id="MNEYSAL"/>
<keyword evidence="1" id="KW-0479">Metal-binding</keyword>
<dbReference type="SUPFAM" id="SSF47473">
    <property type="entry name" value="EF-hand"/>
    <property type="match status" value="1"/>
</dbReference>